<feature type="non-terminal residue" evidence="2">
    <location>
        <position position="193"/>
    </location>
</feature>
<gene>
    <name evidence="2" type="ORF">NA57DRAFT_20002</name>
</gene>
<feature type="region of interest" description="Disordered" evidence="1">
    <location>
        <begin position="133"/>
        <end position="165"/>
    </location>
</feature>
<protein>
    <submittedName>
        <fullName evidence="2">Uncharacterized protein</fullName>
    </submittedName>
</protein>
<dbReference type="OrthoDB" id="5376498at2759"/>
<feature type="compositionally biased region" description="Basic and acidic residues" evidence="1">
    <location>
        <begin position="135"/>
        <end position="151"/>
    </location>
</feature>
<comment type="caution">
    <text evidence="2">The sequence shown here is derived from an EMBL/GenBank/DDBJ whole genome shotgun (WGS) entry which is preliminary data.</text>
</comment>
<dbReference type="Proteomes" id="UP000799772">
    <property type="component" value="Unassembled WGS sequence"/>
</dbReference>
<evidence type="ECO:0000256" key="1">
    <source>
        <dbReference type="SAM" id="MobiDB-lite"/>
    </source>
</evidence>
<feature type="non-terminal residue" evidence="2">
    <location>
        <position position="1"/>
    </location>
</feature>
<dbReference type="AlphaFoldDB" id="A0A9P4IAM1"/>
<reference evidence="2" key="1">
    <citation type="journal article" date="2020" name="Stud. Mycol.">
        <title>101 Dothideomycetes genomes: a test case for predicting lifestyles and emergence of pathogens.</title>
        <authorList>
            <person name="Haridas S."/>
            <person name="Albert R."/>
            <person name="Binder M."/>
            <person name="Bloem J."/>
            <person name="Labutti K."/>
            <person name="Salamov A."/>
            <person name="Andreopoulos B."/>
            <person name="Baker S."/>
            <person name="Barry K."/>
            <person name="Bills G."/>
            <person name="Bluhm B."/>
            <person name="Cannon C."/>
            <person name="Castanera R."/>
            <person name="Culley D."/>
            <person name="Daum C."/>
            <person name="Ezra D."/>
            <person name="Gonzalez J."/>
            <person name="Henrissat B."/>
            <person name="Kuo A."/>
            <person name="Liang C."/>
            <person name="Lipzen A."/>
            <person name="Lutzoni F."/>
            <person name="Magnuson J."/>
            <person name="Mondo S."/>
            <person name="Nolan M."/>
            <person name="Ohm R."/>
            <person name="Pangilinan J."/>
            <person name="Park H.-J."/>
            <person name="Ramirez L."/>
            <person name="Alfaro M."/>
            <person name="Sun H."/>
            <person name="Tritt A."/>
            <person name="Yoshinaga Y."/>
            <person name="Zwiers L.-H."/>
            <person name="Turgeon B."/>
            <person name="Goodwin S."/>
            <person name="Spatafora J."/>
            <person name="Crous P."/>
            <person name="Grigoriev I."/>
        </authorList>
    </citation>
    <scope>NUCLEOTIDE SEQUENCE</scope>
    <source>
        <strain evidence="2">CBS 133067</strain>
    </source>
</reference>
<evidence type="ECO:0000313" key="2">
    <source>
        <dbReference type="EMBL" id="KAF2095434.1"/>
    </source>
</evidence>
<feature type="compositionally biased region" description="Basic residues" evidence="1">
    <location>
        <begin position="90"/>
        <end position="99"/>
    </location>
</feature>
<sequence>TPATYIIRFKLHKTTVILHVDPLQTIASVKAELLNALRQTSKDGIVEGFQIPEDDAEVALARPVDLNDMEKGWRRLRDEEAASGTATRSSKGKGKQKAGSKREPKGVDAECLKSLGIKDNAVLAFRFGDAAEEDTNTKKRKADELDAKDTLEVDEEESDQSKAEEWDVILPSWDDMYGVENVGDVGVIQEYEG</sequence>
<proteinExistence type="predicted"/>
<evidence type="ECO:0000313" key="3">
    <source>
        <dbReference type="Proteomes" id="UP000799772"/>
    </source>
</evidence>
<name>A0A9P4IAM1_9PEZI</name>
<dbReference type="EMBL" id="ML978131">
    <property type="protein sequence ID" value="KAF2095434.1"/>
    <property type="molecule type" value="Genomic_DNA"/>
</dbReference>
<keyword evidence="3" id="KW-1185">Reference proteome</keyword>
<accession>A0A9P4IAM1</accession>
<organism evidence="2 3">
    <name type="scientific">Rhizodiscina lignyota</name>
    <dbReference type="NCBI Taxonomy" id="1504668"/>
    <lineage>
        <taxon>Eukaryota</taxon>
        <taxon>Fungi</taxon>
        <taxon>Dikarya</taxon>
        <taxon>Ascomycota</taxon>
        <taxon>Pezizomycotina</taxon>
        <taxon>Dothideomycetes</taxon>
        <taxon>Pleosporomycetidae</taxon>
        <taxon>Aulographales</taxon>
        <taxon>Rhizodiscinaceae</taxon>
        <taxon>Rhizodiscina</taxon>
    </lineage>
</organism>
<feature type="region of interest" description="Disordered" evidence="1">
    <location>
        <begin position="77"/>
        <end position="105"/>
    </location>
</feature>